<feature type="region of interest" description="Disordered" evidence="1">
    <location>
        <begin position="67"/>
        <end position="137"/>
    </location>
</feature>
<reference evidence="3 4" key="1">
    <citation type="submission" date="2020-07" db="EMBL/GenBank/DDBJ databases">
        <title>Comparative genomics of pyrophilous fungi reveals a link between fire events and developmental genes.</title>
        <authorList>
            <consortium name="DOE Joint Genome Institute"/>
            <person name="Steindorff A.S."/>
            <person name="Carver A."/>
            <person name="Calhoun S."/>
            <person name="Stillman K."/>
            <person name="Liu H."/>
            <person name="Lipzen A."/>
            <person name="Pangilinan J."/>
            <person name="Labutti K."/>
            <person name="Bruns T.D."/>
            <person name="Grigoriev I.V."/>
        </authorList>
    </citation>
    <scope>NUCLEOTIDE SEQUENCE [LARGE SCALE GENOMIC DNA]</scope>
    <source>
        <strain evidence="3 4">CBS 144469</strain>
    </source>
</reference>
<evidence type="ECO:0000313" key="3">
    <source>
        <dbReference type="EMBL" id="KAF6744320.1"/>
    </source>
</evidence>
<evidence type="ECO:0000259" key="2">
    <source>
        <dbReference type="PROSITE" id="PS00028"/>
    </source>
</evidence>
<feature type="region of interest" description="Disordered" evidence="1">
    <location>
        <begin position="203"/>
        <end position="229"/>
    </location>
</feature>
<name>A0A8H6LVM0_9AGAR</name>
<feature type="domain" description="C2H2-type" evidence="2">
    <location>
        <begin position="34"/>
        <end position="56"/>
    </location>
</feature>
<sequence length="229" mass="25045">MRTFHSEFQNDHQLIFCLQHAFFVHIAPTRGLRCGPCNMNFREEGAYEGHVKLYPHKMPRGGENLADVAGTGDISSTASDDHGDEGACGQDSNQYQEDDEYDAGVGDYQGVGDDYKRGWPEEQDEDNLAGEGLGHGASLPWESELEYQKLVDEAFEIAYGHPDPTGLGDQPPSNAHGPGLQPSWTPFGQFTSNVYFPRTSEATSSAHTAGVPVGQGSGYQRGGRWAYQK</sequence>
<evidence type="ECO:0000256" key="1">
    <source>
        <dbReference type="SAM" id="MobiDB-lite"/>
    </source>
</evidence>
<feature type="compositionally biased region" description="Low complexity" evidence="1">
    <location>
        <begin position="103"/>
        <end position="112"/>
    </location>
</feature>
<proteinExistence type="predicted"/>
<dbReference type="Proteomes" id="UP000521943">
    <property type="component" value="Unassembled WGS sequence"/>
</dbReference>
<comment type="caution">
    <text evidence="3">The sequence shown here is derived from an EMBL/GenBank/DDBJ whole genome shotgun (WGS) entry which is preliminary data.</text>
</comment>
<accession>A0A8H6LVM0</accession>
<keyword evidence="4" id="KW-1185">Reference proteome</keyword>
<evidence type="ECO:0000313" key="4">
    <source>
        <dbReference type="Proteomes" id="UP000521943"/>
    </source>
</evidence>
<dbReference type="EMBL" id="JACGCI010000124">
    <property type="protein sequence ID" value="KAF6744320.1"/>
    <property type="molecule type" value="Genomic_DNA"/>
</dbReference>
<feature type="region of interest" description="Disordered" evidence="1">
    <location>
        <begin position="161"/>
        <end position="184"/>
    </location>
</feature>
<dbReference type="AlphaFoldDB" id="A0A8H6LVM0"/>
<organism evidence="3 4">
    <name type="scientific">Ephemerocybe angulata</name>
    <dbReference type="NCBI Taxonomy" id="980116"/>
    <lineage>
        <taxon>Eukaryota</taxon>
        <taxon>Fungi</taxon>
        <taxon>Dikarya</taxon>
        <taxon>Basidiomycota</taxon>
        <taxon>Agaricomycotina</taxon>
        <taxon>Agaricomycetes</taxon>
        <taxon>Agaricomycetidae</taxon>
        <taxon>Agaricales</taxon>
        <taxon>Agaricineae</taxon>
        <taxon>Psathyrellaceae</taxon>
        <taxon>Ephemerocybe</taxon>
    </lineage>
</organism>
<protein>
    <recommendedName>
        <fullName evidence="2">C2H2-type domain-containing protein</fullName>
    </recommendedName>
</protein>
<gene>
    <name evidence="3" type="ORF">DFP72DRAFT_929739</name>
</gene>
<dbReference type="PROSITE" id="PS00028">
    <property type="entry name" value="ZINC_FINGER_C2H2_1"/>
    <property type="match status" value="1"/>
</dbReference>
<dbReference type="InterPro" id="IPR013087">
    <property type="entry name" value="Znf_C2H2_type"/>
</dbReference>